<dbReference type="KEGG" id="sman:C12CBH8_22430"/>
<dbReference type="AlphaFoldDB" id="A0A7I8DAH6"/>
<protein>
    <submittedName>
        <fullName evidence="2">Uncharacterized protein</fullName>
    </submittedName>
</protein>
<accession>A0A7I8DAH6</accession>
<proteinExistence type="predicted"/>
<evidence type="ECO:0000313" key="2">
    <source>
        <dbReference type="EMBL" id="BCI61604.1"/>
    </source>
</evidence>
<dbReference type="EMBL" id="AP023321">
    <property type="protein sequence ID" value="BCI61604.1"/>
    <property type="molecule type" value="Genomic_DNA"/>
</dbReference>
<keyword evidence="3" id="KW-1185">Reference proteome</keyword>
<name>A0A7I8DAH6_9FIRM</name>
<feature type="compositionally biased region" description="Basic residues" evidence="1">
    <location>
        <begin position="1"/>
        <end position="13"/>
    </location>
</feature>
<dbReference type="Proteomes" id="UP000593890">
    <property type="component" value="Chromosome"/>
</dbReference>
<feature type="compositionally biased region" description="Basic and acidic residues" evidence="1">
    <location>
        <begin position="35"/>
        <end position="48"/>
    </location>
</feature>
<reference evidence="3" key="1">
    <citation type="submission" date="2020-07" db="EMBL/GenBank/DDBJ databases">
        <title>Complete genome sequencing of Clostridia bacterium strain 12CBH8.</title>
        <authorList>
            <person name="Sakamoto M."/>
            <person name="Murakami T."/>
            <person name="Mori H."/>
        </authorList>
    </citation>
    <scope>NUCLEOTIDE SEQUENCE [LARGE SCALE GENOMIC DNA]</scope>
    <source>
        <strain evidence="3">12CBH8</strain>
    </source>
</reference>
<dbReference type="RefSeq" id="WP_090265554.1">
    <property type="nucleotide sequence ID" value="NZ_AP023321.1"/>
</dbReference>
<feature type="region of interest" description="Disordered" evidence="1">
    <location>
        <begin position="1"/>
        <end position="48"/>
    </location>
</feature>
<evidence type="ECO:0000256" key="1">
    <source>
        <dbReference type="SAM" id="MobiDB-lite"/>
    </source>
</evidence>
<organism evidence="2 3">
    <name type="scientific">Solibaculum mannosilyticum</name>
    <dbReference type="NCBI Taxonomy" id="2780922"/>
    <lineage>
        <taxon>Bacteria</taxon>
        <taxon>Bacillati</taxon>
        <taxon>Bacillota</taxon>
        <taxon>Clostridia</taxon>
        <taxon>Eubacteriales</taxon>
        <taxon>Oscillospiraceae</taxon>
        <taxon>Solibaculum</taxon>
    </lineage>
</organism>
<feature type="compositionally biased region" description="Polar residues" evidence="1">
    <location>
        <begin position="21"/>
        <end position="34"/>
    </location>
</feature>
<gene>
    <name evidence="2" type="ORF">C12CBH8_22430</name>
</gene>
<evidence type="ECO:0000313" key="3">
    <source>
        <dbReference type="Proteomes" id="UP000593890"/>
    </source>
</evidence>
<sequence>MSKSRRMSGKTHTKQQLDDYANQNNPNNKAYKARQSNEARQKKQKDKPYVDVYWVPDLGFGWCDD</sequence>